<sequence>MKAFFFLPKSAMNEATQYYTDLIIKSFEGCQIVISQEPIVDADIDIIVTIRVGDQRQLKFKDKKKKYFYINWYQGIGPEEYELLYNYTLRAKLGKIYLTYYEKKSFKKTDLFLFVSEEMKVFYEKKYNLDLKDKALIIPCYNKLLDLKSFEVEKKYEKLSFVYAGALYGWQCIDESLQVFKNVYEFDQSATLTLLTGQKEEGEALIEKYNLKNVSIGFVKLEELQDELKKYKYGFLLRKDDPINNVATPTKMNSYLAAGIIPIYTDVVNSFEENIKLGNYSIKCNLEKNSIQEISNSIIEFNKKTIEIGKIREVYCSNFDNYYNDDKYINMIKDKLTQVKIKR</sequence>
<keyword evidence="2" id="KW-1185">Reference proteome</keyword>
<dbReference type="EMBL" id="JAGFBU010000002">
    <property type="protein sequence ID" value="MBP4141512.1"/>
    <property type="molecule type" value="Genomic_DNA"/>
</dbReference>
<dbReference type="Proteomes" id="UP000674217">
    <property type="component" value="Unassembled WGS sequence"/>
</dbReference>
<reference evidence="1 2" key="1">
    <citation type="submission" date="2021-03" db="EMBL/GenBank/DDBJ databases">
        <title>Flavobacterium Flabelliformis Sp. Nov. And Flavobacterium Geliluteum Sp. Nov., Two Novel Multidrug Resistant Psychrophilic Species Isolated From Antarctica.</title>
        <authorList>
            <person name="Kralova S."/>
            <person name="Busse H.J."/>
            <person name="Bezdicek M."/>
            <person name="Nykrynova M."/>
            <person name="Kroupova E."/>
            <person name="Krsek D."/>
            <person name="Sedlacek I."/>
        </authorList>
    </citation>
    <scope>NUCLEOTIDE SEQUENCE [LARGE SCALE GENOMIC DNA]</scope>
    <source>
        <strain evidence="1 2">P4023</strain>
    </source>
</reference>
<accession>A0ABS5CSB1</accession>
<comment type="caution">
    <text evidence="1">The sequence shown here is derived from an EMBL/GenBank/DDBJ whole genome shotgun (WGS) entry which is preliminary data.</text>
</comment>
<name>A0ABS5CSB1_9FLAO</name>
<organism evidence="1 2">
    <name type="scientific">Flavobacterium flabelliforme</name>
    <dbReference type="NCBI Taxonomy" id="2816119"/>
    <lineage>
        <taxon>Bacteria</taxon>
        <taxon>Pseudomonadati</taxon>
        <taxon>Bacteroidota</taxon>
        <taxon>Flavobacteriia</taxon>
        <taxon>Flavobacteriales</taxon>
        <taxon>Flavobacteriaceae</taxon>
        <taxon>Flavobacterium</taxon>
    </lineage>
</organism>
<proteinExistence type="predicted"/>
<evidence type="ECO:0000313" key="1">
    <source>
        <dbReference type="EMBL" id="MBP4141512.1"/>
    </source>
</evidence>
<evidence type="ECO:0000313" key="2">
    <source>
        <dbReference type="Proteomes" id="UP000674217"/>
    </source>
</evidence>
<dbReference type="RefSeq" id="WP_210645578.1">
    <property type="nucleotide sequence ID" value="NZ_JAGFBU010000002.1"/>
</dbReference>
<dbReference type="SUPFAM" id="SSF53756">
    <property type="entry name" value="UDP-Glycosyltransferase/glycogen phosphorylase"/>
    <property type="match status" value="1"/>
</dbReference>
<gene>
    <name evidence="1" type="ORF">J3S90_06830</name>
</gene>
<protein>
    <submittedName>
        <fullName evidence="1">Uncharacterized protein</fullName>
    </submittedName>
</protein>
<dbReference type="Gene3D" id="3.40.50.2000">
    <property type="entry name" value="Glycogen Phosphorylase B"/>
    <property type="match status" value="1"/>
</dbReference>